<evidence type="ECO:0000313" key="4">
    <source>
        <dbReference type="Proteomes" id="UP001519460"/>
    </source>
</evidence>
<reference evidence="3 4" key="1">
    <citation type="journal article" date="2023" name="Sci. Data">
        <title>Genome assembly of the Korean intertidal mud-creeper Batillaria attramentaria.</title>
        <authorList>
            <person name="Patra A.K."/>
            <person name="Ho P.T."/>
            <person name="Jun S."/>
            <person name="Lee S.J."/>
            <person name="Kim Y."/>
            <person name="Won Y.J."/>
        </authorList>
    </citation>
    <scope>NUCLEOTIDE SEQUENCE [LARGE SCALE GENOMIC DNA]</scope>
    <source>
        <strain evidence="3">Wonlab-2016</strain>
    </source>
</reference>
<organism evidence="3 4">
    <name type="scientific">Batillaria attramentaria</name>
    <dbReference type="NCBI Taxonomy" id="370345"/>
    <lineage>
        <taxon>Eukaryota</taxon>
        <taxon>Metazoa</taxon>
        <taxon>Spiralia</taxon>
        <taxon>Lophotrochozoa</taxon>
        <taxon>Mollusca</taxon>
        <taxon>Gastropoda</taxon>
        <taxon>Caenogastropoda</taxon>
        <taxon>Sorbeoconcha</taxon>
        <taxon>Cerithioidea</taxon>
        <taxon>Batillariidae</taxon>
        <taxon>Batillaria</taxon>
    </lineage>
</organism>
<keyword evidence="2" id="KW-1133">Transmembrane helix</keyword>
<evidence type="ECO:0000256" key="2">
    <source>
        <dbReference type="SAM" id="Phobius"/>
    </source>
</evidence>
<keyword evidence="2" id="KW-0472">Membrane</keyword>
<dbReference type="EMBL" id="JACVVK020000718">
    <property type="protein sequence ID" value="KAK7452618.1"/>
    <property type="molecule type" value="Genomic_DNA"/>
</dbReference>
<comment type="caution">
    <text evidence="3">The sequence shown here is derived from an EMBL/GenBank/DDBJ whole genome shotgun (WGS) entry which is preliminary data.</text>
</comment>
<feature type="non-terminal residue" evidence="3">
    <location>
        <position position="1"/>
    </location>
</feature>
<protein>
    <submittedName>
        <fullName evidence="3">Uncharacterized protein</fullName>
    </submittedName>
</protein>
<feature type="transmembrane region" description="Helical" evidence="2">
    <location>
        <begin position="162"/>
        <end position="185"/>
    </location>
</feature>
<proteinExistence type="predicted"/>
<keyword evidence="2" id="KW-0812">Transmembrane</keyword>
<dbReference type="AlphaFoldDB" id="A0ABD0J2E5"/>
<gene>
    <name evidence="3" type="ORF">BaRGS_00039725</name>
</gene>
<feature type="compositionally biased region" description="Polar residues" evidence="1">
    <location>
        <begin position="303"/>
        <end position="312"/>
    </location>
</feature>
<evidence type="ECO:0000256" key="1">
    <source>
        <dbReference type="SAM" id="MobiDB-lite"/>
    </source>
</evidence>
<feature type="compositionally biased region" description="Polar residues" evidence="1">
    <location>
        <begin position="251"/>
        <end position="278"/>
    </location>
</feature>
<keyword evidence="4" id="KW-1185">Reference proteome</keyword>
<dbReference type="Proteomes" id="UP001519460">
    <property type="component" value="Unassembled WGS sequence"/>
</dbReference>
<feature type="compositionally biased region" description="Basic and acidic residues" evidence="1">
    <location>
        <begin position="279"/>
        <end position="299"/>
    </location>
</feature>
<name>A0ABD0J2E5_9CAEN</name>
<feature type="compositionally biased region" description="Polar residues" evidence="1">
    <location>
        <begin position="195"/>
        <end position="213"/>
    </location>
</feature>
<sequence>HSANVELICPERWRNGTNVTLTCHVDALMVNGKTCPGQYLDVVDFQFKEQHSPSPSPECQVAEYLTQCQSELNESRSCSCNGVSGGRYIFQYTFTVTRERYEGGSWVCSPTCRDTSLEDPLTYSVSNHCVNISFEDFEPTNEAQTCAVIDCSSEHCSRTGCIGIGILVGSVVLIVIIALAVVWFATSYYYQNTPAQPPSQSHNHNSSTPQPSEVQCDLVATSTRSEYYYLTPTGQREELREERPPLRQDQMDQSPSLSSLDTISQQDGESASSGNNTELAERQTTHSDDPSHPRTENYRDAFSTGSYYQVTPQGRLLE</sequence>
<evidence type="ECO:0000313" key="3">
    <source>
        <dbReference type="EMBL" id="KAK7452618.1"/>
    </source>
</evidence>
<feature type="region of interest" description="Disordered" evidence="1">
    <location>
        <begin position="195"/>
        <end position="214"/>
    </location>
</feature>
<accession>A0ABD0J2E5</accession>
<feature type="non-terminal residue" evidence="3">
    <location>
        <position position="318"/>
    </location>
</feature>
<feature type="compositionally biased region" description="Basic and acidic residues" evidence="1">
    <location>
        <begin position="235"/>
        <end position="250"/>
    </location>
</feature>
<feature type="region of interest" description="Disordered" evidence="1">
    <location>
        <begin position="229"/>
        <end position="318"/>
    </location>
</feature>